<dbReference type="Pfam" id="PF19654">
    <property type="entry name" value="DUF6157"/>
    <property type="match status" value="1"/>
</dbReference>
<proteinExistence type="predicted"/>
<gene>
    <name evidence="1" type="ORF">CA2015_3063</name>
</gene>
<reference evidence="1 2" key="1">
    <citation type="submission" date="2015-07" db="EMBL/GenBank/DDBJ databases">
        <authorList>
            <person name="Kim K.M."/>
        </authorList>
    </citation>
    <scope>NUCLEOTIDE SEQUENCE [LARGE SCALE GENOMIC DNA]</scope>
    <source>
        <strain evidence="1 2">KCTC 12363</strain>
    </source>
</reference>
<accession>A0A0H4PHG7</accession>
<dbReference type="OrthoDB" id="2361182at2"/>
<dbReference type="EMBL" id="CP012040">
    <property type="protein sequence ID" value="AKP52465.1"/>
    <property type="molecule type" value="Genomic_DNA"/>
</dbReference>
<dbReference type="InterPro" id="IPR046155">
    <property type="entry name" value="DUF6157"/>
</dbReference>
<protein>
    <submittedName>
        <fullName evidence="1">Uncharacterized protein</fullName>
    </submittedName>
</protein>
<dbReference type="AlphaFoldDB" id="A0A0H4PHG7"/>
<dbReference type="Proteomes" id="UP000036520">
    <property type="component" value="Chromosome"/>
</dbReference>
<evidence type="ECO:0000313" key="2">
    <source>
        <dbReference type="Proteomes" id="UP000036520"/>
    </source>
</evidence>
<sequence>MKIHTTNYKNVFIEVAEDCPVDMGVIPPLKGDKKTIANMQFEILNKAPYQYTSDEVLFQVFANRNDLTQEEFAQAKSEFFSKGQPCFRASPLTKRYGFGIHCNEESKIAMYGMETLEYAKYLANKSIGKVKAMRSKRG</sequence>
<evidence type="ECO:0000313" key="1">
    <source>
        <dbReference type="EMBL" id="AKP52465.1"/>
    </source>
</evidence>
<dbReference type="RefSeq" id="WP_048644556.1">
    <property type="nucleotide sequence ID" value="NZ_CP012040.1"/>
</dbReference>
<keyword evidence="2" id="KW-1185">Reference proteome</keyword>
<name>A0A0H4PHG7_9BACT</name>
<dbReference type="PATRIC" id="fig|320787.5.peg.3346"/>
<dbReference type="KEGG" id="camu:CA2015_3063"/>
<organism evidence="1 2">
    <name type="scientific">Cyclobacterium amurskyense</name>
    <dbReference type="NCBI Taxonomy" id="320787"/>
    <lineage>
        <taxon>Bacteria</taxon>
        <taxon>Pseudomonadati</taxon>
        <taxon>Bacteroidota</taxon>
        <taxon>Cytophagia</taxon>
        <taxon>Cytophagales</taxon>
        <taxon>Cyclobacteriaceae</taxon>
        <taxon>Cyclobacterium</taxon>
    </lineage>
</organism>